<evidence type="ECO:0000256" key="10">
    <source>
        <dbReference type="ARBA" id="ARBA00022918"/>
    </source>
</evidence>
<dbReference type="GO" id="GO:0007004">
    <property type="term" value="P:telomere maintenance via telomerase"/>
    <property type="evidence" value="ECO:0007669"/>
    <property type="project" value="TreeGrafter"/>
</dbReference>
<evidence type="ECO:0000256" key="2">
    <source>
        <dbReference type="ARBA" id="ARBA00012493"/>
    </source>
</evidence>
<feature type="domain" description="Reverse transcriptase" evidence="15">
    <location>
        <begin position="588"/>
        <end position="894"/>
    </location>
</feature>
<dbReference type="EC" id="2.7.7.49" evidence="2 13"/>
<feature type="compositionally biased region" description="Polar residues" evidence="14">
    <location>
        <begin position="253"/>
        <end position="276"/>
    </location>
</feature>
<dbReference type="CDD" id="cd01648">
    <property type="entry name" value="TERT"/>
    <property type="match status" value="1"/>
</dbReference>
<dbReference type="Pfam" id="PF12009">
    <property type="entry name" value="Telomerase_RBD"/>
    <property type="match status" value="1"/>
</dbReference>
<evidence type="ECO:0000256" key="1">
    <source>
        <dbReference type="ARBA" id="ARBA00008001"/>
    </source>
</evidence>
<dbReference type="AlphaFoldDB" id="A0A4S9LAW8"/>
<dbReference type="Pfam" id="PF00078">
    <property type="entry name" value="RVT_1"/>
    <property type="match status" value="1"/>
</dbReference>
<feature type="region of interest" description="Disordered" evidence="14">
    <location>
        <begin position="1"/>
        <end position="34"/>
    </location>
</feature>
<dbReference type="InterPro" id="IPR021891">
    <property type="entry name" value="Telomerase_RBD"/>
</dbReference>
<keyword evidence="4 13" id="KW-0158">Chromosome</keyword>
<comment type="subcellular location">
    <subcellularLocation>
        <location evidence="13">Nucleus</location>
    </subcellularLocation>
    <subcellularLocation>
        <location evidence="13">Chromosome</location>
        <location evidence="13">Telomere</location>
    </subcellularLocation>
</comment>
<dbReference type="Proteomes" id="UP000306584">
    <property type="component" value="Unassembled WGS sequence"/>
</dbReference>
<keyword evidence="6 13" id="KW-0548">Nucleotidyltransferase</keyword>
<evidence type="ECO:0000256" key="9">
    <source>
        <dbReference type="ARBA" id="ARBA00022895"/>
    </source>
</evidence>
<dbReference type="GO" id="GO:0070034">
    <property type="term" value="F:telomerase RNA binding"/>
    <property type="evidence" value="ECO:0007669"/>
    <property type="project" value="TreeGrafter"/>
</dbReference>
<reference evidence="16 17" key="1">
    <citation type="submission" date="2018-10" db="EMBL/GenBank/DDBJ databases">
        <title>Fifty Aureobasidium pullulans genomes reveal a recombining polyextremotolerant generalist.</title>
        <authorList>
            <person name="Gostincar C."/>
            <person name="Turk M."/>
            <person name="Zajc J."/>
            <person name="Gunde-Cimerman N."/>
        </authorList>
    </citation>
    <scope>NUCLEOTIDE SEQUENCE [LARGE SCALE GENOMIC DNA]</scope>
    <source>
        <strain evidence="16 17">EXF-6604</strain>
    </source>
</reference>
<comment type="catalytic activity">
    <reaction evidence="12 13">
        <text>DNA(n) + a 2'-deoxyribonucleoside 5'-triphosphate = DNA(n+1) + diphosphate</text>
        <dbReference type="Rhea" id="RHEA:22508"/>
        <dbReference type="Rhea" id="RHEA-COMP:17339"/>
        <dbReference type="Rhea" id="RHEA-COMP:17340"/>
        <dbReference type="ChEBI" id="CHEBI:33019"/>
        <dbReference type="ChEBI" id="CHEBI:61560"/>
        <dbReference type="ChEBI" id="CHEBI:173112"/>
        <dbReference type="EC" id="2.7.7.49"/>
    </reaction>
</comment>
<keyword evidence="7 13" id="KW-0479">Metal-binding</keyword>
<dbReference type="PROSITE" id="PS50878">
    <property type="entry name" value="RT_POL"/>
    <property type="match status" value="1"/>
</dbReference>
<evidence type="ECO:0000256" key="13">
    <source>
        <dbReference type="RuleBase" id="RU365061"/>
    </source>
</evidence>
<evidence type="ECO:0000256" key="3">
    <source>
        <dbReference type="ARBA" id="ARBA00016182"/>
    </source>
</evidence>
<dbReference type="Gene3D" id="1.10.132.70">
    <property type="match status" value="1"/>
</dbReference>
<keyword evidence="8 13" id="KW-0460">Magnesium</keyword>
<comment type="function">
    <text evidence="13">Telomerase is a ribonucleoprotein enzyme essential for the replication of chromosome termini in most eukaryotes. It elongates telomeres. It is a reverse transcriptase that adds simple sequence repeats to chromosome ends by copying a template sequence within the RNA component of the enzyme.</text>
</comment>
<dbReference type="GO" id="GO:0000333">
    <property type="term" value="C:telomerase catalytic core complex"/>
    <property type="evidence" value="ECO:0007669"/>
    <property type="project" value="TreeGrafter"/>
</dbReference>
<keyword evidence="9 13" id="KW-0779">Telomere</keyword>
<feature type="region of interest" description="Disordered" evidence="14">
    <location>
        <begin position="249"/>
        <end position="276"/>
    </location>
</feature>
<dbReference type="GO" id="GO:0000781">
    <property type="term" value="C:chromosome, telomeric region"/>
    <property type="evidence" value="ECO:0007669"/>
    <property type="project" value="UniProtKB-SubCell"/>
</dbReference>
<keyword evidence="10 13" id="KW-0695">RNA-directed DNA polymerase</keyword>
<dbReference type="PRINTS" id="PR01365">
    <property type="entry name" value="TELOMERASERT"/>
</dbReference>
<dbReference type="SUPFAM" id="SSF56672">
    <property type="entry name" value="DNA/RNA polymerases"/>
    <property type="match status" value="1"/>
</dbReference>
<dbReference type="InterPro" id="IPR043502">
    <property type="entry name" value="DNA/RNA_pol_sf"/>
</dbReference>
<accession>A0A4S9LAW8</accession>
<evidence type="ECO:0000256" key="11">
    <source>
        <dbReference type="ARBA" id="ARBA00023242"/>
    </source>
</evidence>
<dbReference type="PANTHER" id="PTHR12066">
    <property type="entry name" value="TELOMERASE REVERSE TRANSCRIPTASE"/>
    <property type="match status" value="1"/>
</dbReference>
<keyword evidence="11 13" id="KW-0539">Nucleus</keyword>
<evidence type="ECO:0000256" key="5">
    <source>
        <dbReference type="ARBA" id="ARBA00022679"/>
    </source>
</evidence>
<proteinExistence type="inferred from homology"/>
<evidence type="ECO:0000256" key="8">
    <source>
        <dbReference type="ARBA" id="ARBA00022842"/>
    </source>
</evidence>
<dbReference type="Gene3D" id="1.10.10.2210">
    <property type="match status" value="1"/>
</dbReference>
<dbReference type="Gene3D" id="3.30.70.2630">
    <property type="match status" value="1"/>
</dbReference>
<evidence type="ECO:0000256" key="4">
    <source>
        <dbReference type="ARBA" id="ARBA00022454"/>
    </source>
</evidence>
<evidence type="ECO:0000256" key="14">
    <source>
        <dbReference type="SAM" id="MobiDB-lite"/>
    </source>
</evidence>
<evidence type="ECO:0000313" key="16">
    <source>
        <dbReference type="EMBL" id="THY25824.1"/>
    </source>
</evidence>
<comment type="caution">
    <text evidence="16">The sequence shown here is derived from an EMBL/GenBank/DDBJ whole genome shotgun (WGS) entry which is preliminary data.</text>
</comment>
<dbReference type="EMBL" id="QZBD01000168">
    <property type="protein sequence ID" value="THY25824.1"/>
    <property type="molecule type" value="Genomic_DNA"/>
</dbReference>
<keyword evidence="5 13" id="KW-0808">Transferase</keyword>
<gene>
    <name evidence="16" type="ORF">D6D01_04853</name>
</gene>
<dbReference type="Gene3D" id="3.10.10.20">
    <property type="match status" value="1"/>
</dbReference>
<dbReference type="GO" id="GO:0046872">
    <property type="term" value="F:metal ion binding"/>
    <property type="evidence" value="ECO:0007669"/>
    <property type="project" value="UniProtKB-KW"/>
</dbReference>
<dbReference type="PANTHER" id="PTHR12066:SF0">
    <property type="entry name" value="TELOMERASE REVERSE TRANSCRIPTASE"/>
    <property type="match status" value="1"/>
</dbReference>
<dbReference type="GO" id="GO:0042162">
    <property type="term" value="F:telomeric DNA binding"/>
    <property type="evidence" value="ECO:0007669"/>
    <property type="project" value="TreeGrafter"/>
</dbReference>
<protein>
    <recommendedName>
        <fullName evidence="3 13">Telomerase reverse transcriptase</fullName>
        <ecNumber evidence="2 13">2.7.7.49</ecNumber>
    </recommendedName>
    <alternativeName>
        <fullName evidence="13">Telomerase catalytic subunit</fullName>
    </alternativeName>
</protein>
<name>A0A4S9LAW8_AURPU</name>
<sequence>MKRKRGNGDTSDSVKRTRSSAQQGPDHDHQSTPSILRLYYPQVLTLREYLLQATTSKHKKRQITNYGSGIGNSSQDADAGLVNLLDTVLVGFHTVKKEESDLVDYQNELNIFSTQVTGSTARPSGSQPALYFAEIVEFAVWQLFRKHTSGHRPPHVLCHGYWHTGLGEVKIADREKVENNHEAEATLPDRNEHVDRLKGEAWAALPSLVGAGSALILVQLLQNCGMFIPLDGGKNNYLQISGTDLSELRSLDKNNPTGGPKPSGSTVTSLLGQSKGPQVKNTLNTIRFVRHRILYRKPDLNAKGEPSFGLPHIHVLNRIRKHEDLDPDAHMLKYIFPRQFGFHNVFTYEVDMKNSAQPFKDYTLREQEIKSANKNLKQRSLPKRLRGKCETLINQLRARHERCAYSALLQYYCPDSFAKVDSTNTGGDNIMGLATSSSQVSAYCRSVIAKVFPGNLWGEGEVGAVNKAHVMHQIDRFVRLGRYESLMLHEVAQNIKISKISWLSPPDGLQGCKLAASDFNKRRDIFAELLYYLFDSFLIPLISSNFYVTESSTYRNRLLYFRHDVWQKLSEPALKSLGTTMFEEVGKRTIKKTLSNMSIGTGRVRLLPKESGLRPIINLKRRAITPAKLGSSMFSSDEMYQRLHRFRTQLQQSGNADKPLYFTKVDVQSCFDSIPQKPLLKLLNDLISAEGYTITRHAQAKALGECDQSEDQPKIVPKASWKWKGKARITDQNELFSEHAQKEAEASLGTVFVDLEGKTHRSRAGILALLREHIERNIVQIGKKFYRQTTGIPQGSIVSSLLCNFFYAELESKVLAFLQDGESLLLRLIDDFLLISTNRDTATRFVQVMHRGLPEYGLRVKEDKSKVNFDVQVDGRDVSRLPAATNFPYCGNAINTINLNITRDEIRRQQNNTAAALTVDFSRSPGQNFYRKTFK</sequence>
<evidence type="ECO:0000259" key="15">
    <source>
        <dbReference type="PROSITE" id="PS50878"/>
    </source>
</evidence>
<evidence type="ECO:0000256" key="12">
    <source>
        <dbReference type="ARBA" id="ARBA00048173"/>
    </source>
</evidence>
<dbReference type="InterPro" id="IPR003545">
    <property type="entry name" value="Telomerase_RT"/>
</dbReference>
<evidence type="ECO:0000256" key="6">
    <source>
        <dbReference type="ARBA" id="ARBA00022695"/>
    </source>
</evidence>
<comment type="similarity">
    <text evidence="1 13">Belongs to the reverse transcriptase family. Telomerase subfamily.</text>
</comment>
<evidence type="ECO:0000256" key="7">
    <source>
        <dbReference type="ARBA" id="ARBA00022723"/>
    </source>
</evidence>
<dbReference type="InterPro" id="IPR000477">
    <property type="entry name" value="RT_dom"/>
</dbReference>
<organism evidence="16 17">
    <name type="scientific">Aureobasidium pullulans</name>
    <name type="common">Black yeast</name>
    <name type="synonym">Pullularia pullulans</name>
    <dbReference type="NCBI Taxonomy" id="5580"/>
    <lineage>
        <taxon>Eukaryota</taxon>
        <taxon>Fungi</taxon>
        <taxon>Dikarya</taxon>
        <taxon>Ascomycota</taxon>
        <taxon>Pezizomycotina</taxon>
        <taxon>Dothideomycetes</taxon>
        <taxon>Dothideomycetidae</taxon>
        <taxon>Dothideales</taxon>
        <taxon>Saccotheciaceae</taxon>
        <taxon>Aureobasidium</taxon>
    </lineage>
</organism>
<evidence type="ECO:0000313" key="17">
    <source>
        <dbReference type="Proteomes" id="UP000306584"/>
    </source>
</evidence>
<dbReference type="SMART" id="SM00975">
    <property type="entry name" value="Telomerase_RBD"/>
    <property type="match status" value="1"/>
</dbReference>
<dbReference type="GO" id="GO:0003720">
    <property type="term" value="F:telomerase activity"/>
    <property type="evidence" value="ECO:0007669"/>
    <property type="project" value="InterPro"/>
</dbReference>